<protein>
    <submittedName>
        <fullName evidence="2">Uncharacterized protein</fullName>
    </submittedName>
</protein>
<evidence type="ECO:0000256" key="1">
    <source>
        <dbReference type="SAM" id="MobiDB-lite"/>
    </source>
</evidence>
<sequence length="124" mass="13071">MAAFAFQPSRSVSRAAVRQRPKPSSRHCPDSITMPRQHFQKTKKMLTQDTQPLNSSTLAGAPIGQPQQPGHQDRHSRTPSVVAGGPCALLPHPSHAPHGPANASVNALATSRPSSRSSGGGCRP</sequence>
<proteinExistence type="predicted"/>
<evidence type="ECO:0000313" key="2">
    <source>
        <dbReference type="EMBL" id="CAD8297544.1"/>
    </source>
</evidence>
<gene>
    <name evidence="2" type="ORF">CEUR00632_LOCUS14086</name>
</gene>
<accession>A0A7R9VJM5</accession>
<feature type="compositionally biased region" description="Low complexity" evidence="1">
    <location>
        <begin position="7"/>
        <end position="16"/>
    </location>
</feature>
<reference evidence="2" key="1">
    <citation type="submission" date="2021-01" db="EMBL/GenBank/DDBJ databases">
        <authorList>
            <person name="Corre E."/>
            <person name="Pelletier E."/>
            <person name="Niang G."/>
            <person name="Scheremetjew M."/>
            <person name="Finn R."/>
            <person name="Kale V."/>
            <person name="Holt S."/>
            <person name="Cochrane G."/>
            <person name="Meng A."/>
            <person name="Brown T."/>
            <person name="Cohen L."/>
        </authorList>
    </citation>
    <scope>NUCLEOTIDE SEQUENCE</scope>
    <source>
        <strain evidence="2">CCMP219</strain>
    </source>
</reference>
<feature type="compositionally biased region" description="Polar residues" evidence="1">
    <location>
        <begin position="45"/>
        <end position="58"/>
    </location>
</feature>
<dbReference type="EMBL" id="HBEC01030477">
    <property type="protein sequence ID" value="CAD8297544.1"/>
    <property type="molecule type" value="Transcribed_RNA"/>
</dbReference>
<feature type="region of interest" description="Disordered" evidence="1">
    <location>
        <begin position="1"/>
        <end position="124"/>
    </location>
</feature>
<organism evidence="2">
    <name type="scientific">Chlamydomonas euryale</name>
    <dbReference type="NCBI Taxonomy" id="1486919"/>
    <lineage>
        <taxon>Eukaryota</taxon>
        <taxon>Viridiplantae</taxon>
        <taxon>Chlorophyta</taxon>
        <taxon>core chlorophytes</taxon>
        <taxon>Chlorophyceae</taxon>
        <taxon>CS clade</taxon>
        <taxon>Chlamydomonadales</taxon>
        <taxon>Chlamydomonadaceae</taxon>
        <taxon>Chlamydomonas</taxon>
    </lineage>
</organism>
<dbReference type="AlphaFoldDB" id="A0A7R9VJM5"/>
<name>A0A7R9VJM5_9CHLO</name>